<dbReference type="CDD" id="cd11295">
    <property type="entry name" value="Mago_nashi"/>
    <property type="match status" value="1"/>
</dbReference>
<evidence type="ECO:0000256" key="6">
    <source>
        <dbReference type="ARBA" id="ARBA00022734"/>
    </source>
</evidence>
<keyword evidence="10 19" id="KW-1133">Transmembrane helix</keyword>
<dbReference type="InterPro" id="IPR004023">
    <property type="entry name" value="Mago_nashi"/>
</dbReference>
<dbReference type="Pfam" id="PF08391">
    <property type="entry name" value="Ly49"/>
    <property type="match status" value="1"/>
</dbReference>
<sequence>MAMASDFYLRYYVGHKGKFGHEFLEFEFRPDGKLRYANNSNYKNDVMIRKEAYVHKSVMEELKRIIDDSEITKEDDALWPPPDRVGRQELEIVIGDEHISFTTSKIGSLIDVNQSNLSCTGGIRDCKGQPLSPCSGLFFPSASPNGTDTEMSDQEVTYSTLRFLQSPSESQNRLRPDGTQRPDKTEEKESSVPWHGIAVTLGILCLLLLMTITVLGIKISQYIQEKHQQEEALRNLSQKYDVMQNDNYLKKQLLTKKTSECDRLNETLQQIKGSSDLVFTEKKGCYHRKKSSESLPNTGELKEVSWWCWGVNCYYFTDETNNWMGCNQTCQSHDSSLLKIDDTKELKLLQPQTCQNSYWIGLSFSKMENRLKWIDNGIPSRLSTHFQVEVISKKKENDLKSVSGTFGSYLRIEMKVASSRKKFAFARYLENRFKNMIYVVVSCRIKQLTVYVFCPTDLVHCRNRDEMEEEEKTLLDCDRRHQMPCVFLGKRESFCPWRAITPFFEWP</sequence>
<dbReference type="GO" id="GO:0000398">
    <property type="term" value="P:mRNA splicing, via spliceosome"/>
    <property type="evidence" value="ECO:0007669"/>
    <property type="project" value="UniProtKB-ARBA"/>
</dbReference>
<keyword evidence="11 19" id="KW-0472">Membrane</keyword>
<keyword evidence="12" id="KW-1015">Disulfide bond</keyword>
<organism evidence="21 22">
    <name type="scientific">Bos mutus</name>
    <name type="common">wild yak</name>
    <dbReference type="NCBI Taxonomy" id="72004"/>
    <lineage>
        <taxon>Eukaryota</taxon>
        <taxon>Metazoa</taxon>
        <taxon>Chordata</taxon>
        <taxon>Craniata</taxon>
        <taxon>Vertebrata</taxon>
        <taxon>Euteleostomi</taxon>
        <taxon>Mammalia</taxon>
        <taxon>Eutheria</taxon>
        <taxon>Laurasiatheria</taxon>
        <taxon>Artiodactyla</taxon>
        <taxon>Ruminantia</taxon>
        <taxon>Pecora</taxon>
        <taxon>Bovidae</taxon>
        <taxon>Bovinae</taxon>
        <taxon>Bos</taxon>
    </lineage>
</organism>
<evidence type="ECO:0000256" key="11">
    <source>
        <dbReference type="ARBA" id="ARBA00023136"/>
    </source>
</evidence>
<keyword evidence="7" id="KW-0813">Transport</keyword>
<keyword evidence="4 19" id="KW-0812">Transmembrane</keyword>
<keyword evidence="22" id="KW-1185">Reference proteome</keyword>
<dbReference type="CDD" id="cd03593">
    <property type="entry name" value="CLECT_NK_receptors_like"/>
    <property type="match status" value="1"/>
</dbReference>
<feature type="compositionally biased region" description="Basic and acidic residues" evidence="18">
    <location>
        <begin position="172"/>
        <end position="190"/>
    </location>
</feature>
<dbReference type="GO" id="GO:0030246">
    <property type="term" value="F:carbohydrate binding"/>
    <property type="evidence" value="ECO:0007669"/>
    <property type="project" value="UniProtKB-KW"/>
</dbReference>
<accession>A0A6B0QQE8</accession>
<dbReference type="Gene3D" id="3.30.1560.10">
    <property type="entry name" value="Mago nashi"/>
    <property type="match status" value="1"/>
</dbReference>
<dbReference type="SUPFAM" id="SSF56436">
    <property type="entry name" value="C-type lectin-like"/>
    <property type="match status" value="1"/>
</dbReference>
<dbReference type="PANTHER" id="PTHR46329:SF1">
    <property type="entry name" value="KILLER CELL LECTIN-LIKE RECEPTOR 2"/>
    <property type="match status" value="1"/>
</dbReference>
<dbReference type="GO" id="GO:1990501">
    <property type="term" value="C:exon-exon junction subcomplex mago-y14"/>
    <property type="evidence" value="ECO:0007669"/>
    <property type="project" value="UniProtKB-ARBA"/>
</dbReference>
<evidence type="ECO:0000256" key="19">
    <source>
        <dbReference type="SAM" id="Phobius"/>
    </source>
</evidence>
<evidence type="ECO:0000256" key="18">
    <source>
        <dbReference type="SAM" id="MobiDB-lite"/>
    </source>
</evidence>
<proteinExistence type="inferred from homology"/>
<comment type="subcellular location">
    <subcellularLocation>
        <location evidence="2">Membrane</location>
        <topology evidence="2">Single-pass type II membrane protein</topology>
    </subcellularLocation>
    <subcellularLocation>
        <location evidence="1">Nucleus</location>
    </subcellularLocation>
</comment>
<gene>
    <name evidence="21" type="ORF">E5288_WYG013644</name>
</gene>
<dbReference type="InterPro" id="IPR052013">
    <property type="entry name" value="Mouse_KLRs"/>
</dbReference>
<dbReference type="GO" id="GO:0005681">
    <property type="term" value="C:spliceosomal complex"/>
    <property type="evidence" value="ECO:0007669"/>
    <property type="project" value="UniProtKB-KW"/>
</dbReference>
<keyword evidence="14" id="KW-0325">Glycoprotein</keyword>
<keyword evidence="15" id="KW-0507">mRNA processing</keyword>
<dbReference type="InterPro" id="IPR016187">
    <property type="entry name" value="CTDL_fold"/>
</dbReference>
<dbReference type="EMBL" id="VBQZ03000003">
    <property type="protein sequence ID" value="MXQ79929.1"/>
    <property type="molecule type" value="Genomic_DNA"/>
</dbReference>
<evidence type="ECO:0000256" key="1">
    <source>
        <dbReference type="ARBA" id="ARBA00004123"/>
    </source>
</evidence>
<reference evidence="21" key="1">
    <citation type="submission" date="2019-10" db="EMBL/GenBank/DDBJ databases">
        <title>The sequence and de novo assembly of the wild yak genome.</title>
        <authorList>
            <person name="Liu Y."/>
        </authorList>
    </citation>
    <scope>NUCLEOTIDE SEQUENCE [LARGE SCALE GENOMIC DNA]</scope>
    <source>
        <strain evidence="21">WY2019</strain>
    </source>
</reference>
<dbReference type="InterPro" id="IPR001304">
    <property type="entry name" value="C-type_lectin-like"/>
</dbReference>
<feature type="coiled-coil region" evidence="17">
    <location>
        <begin position="219"/>
        <end position="246"/>
    </location>
</feature>
<evidence type="ECO:0000256" key="2">
    <source>
        <dbReference type="ARBA" id="ARBA00004606"/>
    </source>
</evidence>
<evidence type="ECO:0000256" key="3">
    <source>
        <dbReference type="ARBA" id="ARBA00009270"/>
    </source>
</evidence>
<comment type="similarity">
    <text evidence="3">Belongs to the mago nashi family.</text>
</comment>
<keyword evidence="8" id="KW-0130">Cell adhesion</keyword>
<dbReference type="InterPro" id="IPR033992">
    <property type="entry name" value="NKR-like_CTLD"/>
</dbReference>
<dbReference type="Gene3D" id="3.10.100.10">
    <property type="entry name" value="Mannose-Binding Protein A, subunit A"/>
    <property type="match status" value="1"/>
</dbReference>
<dbReference type="InterPro" id="IPR016186">
    <property type="entry name" value="C-type_lectin-like/link_sf"/>
</dbReference>
<evidence type="ECO:0000256" key="15">
    <source>
        <dbReference type="ARBA" id="ARBA00023187"/>
    </source>
</evidence>
<dbReference type="GO" id="GO:0005886">
    <property type="term" value="C:plasma membrane"/>
    <property type="evidence" value="ECO:0007669"/>
    <property type="project" value="UniProtKB-ARBA"/>
</dbReference>
<dbReference type="GO" id="GO:0007155">
    <property type="term" value="P:cell adhesion"/>
    <property type="evidence" value="ECO:0007669"/>
    <property type="project" value="UniProtKB-KW"/>
</dbReference>
<name>A0A6B0QQE8_9CETA</name>
<evidence type="ECO:0000256" key="9">
    <source>
        <dbReference type="ARBA" id="ARBA00022968"/>
    </source>
</evidence>
<evidence type="ECO:0000256" key="8">
    <source>
        <dbReference type="ARBA" id="ARBA00022889"/>
    </source>
</evidence>
<dbReference type="PROSITE" id="PS50041">
    <property type="entry name" value="C_TYPE_LECTIN_2"/>
    <property type="match status" value="1"/>
</dbReference>
<feature type="transmembrane region" description="Helical" evidence="19">
    <location>
        <begin position="194"/>
        <end position="217"/>
    </location>
</feature>
<dbReference type="Proteomes" id="UP000322234">
    <property type="component" value="Unassembled WGS sequence"/>
</dbReference>
<evidence type="ECO:0000256" key="4">
    <source>
        <dbReference type="ARBA" id="ARBA00022692"/>
    </source>
</evidence>
<keyword evidence="17" id="KW-0175">Coiled coil</keyword>
<protein>
    <recommendedName>
        <fullName evidence="20">C-type lectin domain-containing protein</fullName>
    </recommendedName>
</protein>
<evidence type="ECO:0000259" key="20">
    <source>
        <dbReference type="PROSITE" id="PS50041"/>
    </source>
</evidence>
<dbReference type="Pfam" id="PF00059">
    <property type="entry name" value="Lectin_C"/>
    <property type="match status" value="1"/>
</dbReference>
<dbReference type="AlphaFoldDB" id="A0A6B0QQE8"/>
<keyword evidence="16" id="KW-0539">Nucleus</keyword>
<dbReference type="FunFam" id="3.30.1560.10:FF:000001">
    <property type="entry name" value="Protein mago nashi homolog"/>
    <property type="match status" value="1"/>
</dbReference>
<keyword evidence="13" id="KW-0675">Receptor</keyword>
<keyword evidence="6" id="KW-0430">Lectin</keyword>
<keyword evidence="7" id="KW-0509">mRNA transport</keyword>
<dbReference type="GO" id="GO:0051028">
    <property type="term" value="P:mRNA transport"/>
    <property type="evidence" value="ECO:0007669"/>
    <property type="project" value="UniProtKB-KW"/>
</dbReference>
<evidence type="ECO:0000256" key="12">
    <source>
        <dbReference type="ARBA" id="ARBA00023157"/>
    </source>
</evidence>
<dbReference type="GO" id="GO:0000184">
    <property type="term" value="P:nuclear-transcribed mRNA catabolic process, nonsense-mediated decay"/>
    <property type="evidence" value="ECO:0007669"/>
    <property type="project" value="UniProtKB-ARBA"/>
</dbReference>
<keyword evidence="9" id="KW-0735">Signal-anchor</keyword>
<keyword evidence="5" id="KW-0747">Spliceosome</keyword>
<dbReference type="InterPro" id="IPR013600">
    <property type="entry name" value="Ly49_N"/>
</dbReference>
<evidence type="ECO:0000256" key="16">
    <source>
        <dbReference type="ARBA" id="ARBA00023242"/>
    </source>
</evidence>
<evidence type="ECO:0000256" key="14">
    <source>
        <dbReference type="ARBA" id="ARBA00023180"/>
    </source>
</evidence>
<dbReference type="Pfam" id="PF02792">
    <property type="entry name" value="Mago_nashi"/>
    <property type="match status" value="1"/>
</dbReference>
<evidence type="ECO:0000256" key="10">
    <source>
        <dbReference type="ARBA" id="ARBA00022989"/>
    </source>
</evidence>
<evidence type="ECO:0000313" key="22">
    <source>
        <dbReference type="Proteomes" id="UP000322234"/>
    </source>
</evidence>
<evidence type="ECO:0000256" key="7">
    <source>
        <dbReference type="ARBA" id="ARBA00022816"/>
    </source>
</evidence>
<comment type="caution">
    <text evidence="21">The sequence shown here is derived from an EMBL/GenBank/DDBJ whole genome shotgun (WGS) entry which is preliminary data.</text>
</comment>
<evidence type="ECO:0000256" key="17">
    <source>
        <dbReference type="SAM" id="Coils"/>
    </source>
</evidence>
<dbReference type="SUPFAM" id="SSF89817">
    <property type="entry name" value="Mago nashi protein"/>
    <property type="match status" value="1"/>
</dbReference>
<keyword evidence="15" id="KW-0508">mRNA splicing</keyword>
<evidence type="ECO:0000313" key="21">
    <source>
        <dbReference type="EMBL" id="MXQ79929.1"/>
    </source>
</evidence>
<dbReference type="InterPro" id="IPR036605">
    <property type="entry name" value="Mago_nashi_sf"/>
</dbReference>
<dbReference type="PANTHER" id="PTHR46329">
    <property type="entry name" value="KILLER CELL LECTIN-LIKE RECEPTOR 2"/>
    <property type="match status" value="1"/>
</dbReference>
<evidence type="ECO:0000256" key="13">
    <source>
        <dbReference type="ARBA" id="ARBA00023170"/>
    </source>
</evidence>
<feature type="domain" description="C-type lectin" evidence="20">
    <location>
        <begin position="309"/>
        <end position="376"/>
    </location>
</feature>
<evidence type="ECO:0000256" key="5">
    <source>
        <dbReference type="ARBA" id="ARBA00022728"/>
    </source>
</evidence>
<feature type="region of interest" description="Disordered" evidence="18">
    <location>
        <begin position="166"/>
        <end position="191"/>
    </location>
</feature>